<organism evidence="1 2">
    <name type="scientific">Nocardioides fonticola</name>
    <dbReference type="NCBI Taxonomy" id="450363"/>
    <lineage>
        <taxon>Bacteria</taxon>
        <taxon>Bacillati</taxon>
        <taxon>Actinomycetota</taxon>
        <taxon>Actinomycetes</taxon>
        <taxon>Propionibacteriales</taxon>
        <taxon>Nocardioidaceae</taxon>
        <taxon>Nocardioides</taxon>
    </lineage>
</organism>
<dbReference type="EMBL" id="BAAAZH010000012">
    <property type="protein sequence ID" value="GAA4117002.1"/>
    <property type="molecule type" value="Genomic_DNA"/>
</dbReference>
<accession>A0ABP7XK13</accession>
<proteinExistence type="predicted"/>
<gene>
    <name evidence="1" type="ORF">GCM10022215_17160</name>
</gene>
<comment type="caution">
    <text evidence="1">The sequence shown here is derived from an EMBL/GenBank/DDBJ whole genome shotgun (WGS) entry which is preliminary data.</text>
</comment>
<dbReference type="RefSeq" id="WP_344732908.1">
    <property type="nucleotide sequence ID" value="NZ_BAAAZH010000012.1"/>
</dbReference>
<evidence type="ECO:0000313" key="2">
    <source>
        <dbReference type="Proteomes" id="UP001501495"/>
    </source>
</evidence>
<protein>
    <submittedName>
        <fullName evidence="1">Uncharacterized protein</fullName>
    </submittedName>
</protein>
<evidence type="ECO:0000313" key="1">
    <source>
        <dbReference type="EMBL" id="GAA4117002.1"/>
    </source>
</evidence>
<keyword evidence="2" id="KW-1185">Reference proteome</keyword>
<sequence length="177" mass="18982">MTWTSYRNRGETLRLVTDAADARQDGEIPRDVAGFAEAFADDADLLGALLLRWYTRLAGRIEREILIDPHDLPRAVVTAWRGTAEEQPGIRAILDRYAALAADGELGADLALAFAKATAKERTMLALMAGLASGPGAATEAVGARLEEEARSAVRIDRVSTPARLSLIDRLKAALAA</sequence>
<reference evidence="2" key="1">
    <citation type="journal article" date="2019" name="Int. J. Syst. Evol. Microbiol.">
        <title>The Global Catalogue of Microorganisms (GCM) 10K type strain sequencing project: providing services to taxonomists for standard genome sequencing and annotation.</title>
        <authorList>
            <consortium name="The Broad Institute Genomics Platform"/>
            <consortium name="The Broad Institute Genome Sequencing Center for Infectious Disease"/>
            <person name="Wu L."/>
            <person name="Ma J."/>
        </authorList>
    </citation>
    <scope>NUCLEOTIDE SEQUENCE [LARGE SCALE GENOMIC DNA]</scope>
    <source>
        <strain evidence="2">JCM 16703</strain>
    </source>
</reference>
<dbReference type="Proteomes" id="UP001501495">
    <property type="component" value="Unassembled WGS sequence"/>
</dbReference>
<name>A0ABP7XK13_9ACTN</name>